<comment type="caution">
    <text evidence="15">The sequence shown here is derived from an EMBL/GenBank/DDBJ whole genome shotgun (WGS) entry which is preliminary data.</text>
</comment>
<evidence type="ECO:0000256" key="3">
    <source>
        <dbReference type="ARBA" id="ARBA00007913"/>
    </source>
</evidence>
<sequence>MSSQSAGDAALGRAPTKANQHVFSRGESSLPSAPGRYSIRSFVDRQLVLLQAECDAEHTSQQLLLSAFPPKVLAQNGLALLHLNVRDVQESWGATLVELVMSPAHHTDTSAFPPHTFRPGDIAELQDESQKHNRIKPSKPLSAVIYRVHENKIVVALKVPPSSYSDRRAQDGQTDASISQNSKPAKLKQGSAAPNGSNNLNAHTAIPSGPLRLVKLANDATYDRMKAAMISLADICGVKNGEDDPSVCQAVAAEAEEKTHIGRVPRGPTQLMRALLAMAPFDSRERCVKRGRKLQQPLPIEPPFQKLNSSQIEAIQQADLVLPFHIIHGPPGTGKTTTVVELLLQIALESDPAPNRPARVLVCGASNLAVDTIAERLLASSAPWSPRLQQEGVKVTRVGHPARVLPSVAQSTLDAQRESSDQGALLKDVQDELKRAMEELFPTTATLSSRASAQQKRGLKGSARKAKWEHVRALRRELRNRQSKLTTDVLSETRIVLSTLHGAGDRALAKMHFDYVIIDEACQALEASCWIAVLKAREDDFGGAKLILAGDHKQLGPTIKSSSADIAAALAKAREHWRERPEASGRPGQDESASPTDDEEEEHPEAEVDLESGAEASSEERTNPVSNLDSSPTVAKSTKKHAKLKPPRSLETTLFDRLLTIYGPQCKSLLSLQYRMNEEIMAFPNMAMYDGKLSAHASCAKIRLADLEGFDAQTPASPDQQPWAAPVMFLDTAGAEMHEKAGDDSGENALRNVIATESKWNEHEVHLVAKHVATLAERGLPPSHIAVIAPYSAQVAALSALLRPIYPELEIGTVDSMQGREKDAIILTLVRSNNEKQVGFLREKRRLNVAMTRAKRHLSIVGDSDTVGGSREAYLKKWMDHLQEHAAIEYAFM</sequence>
<dbReference type="InterPro" id="IPR050534">
    <property type="entry name" value="Coronavir_polyprotein_1ab"/>
</dbReference>
<dbReference type="Pfam" id="PF13086">
    <property type="entry name" value="AAA_11"/>
    <property type="match status" value="1"/>
</dbReference>
<evidence type="ECO:0000313" key="16">
    <source>
        <dbReference type="Proteomes" id="UP000027361"/>
    </source>
</evidence>
<dbReference type="InterPro" id="IPR048761">
    <property type="entry name" value="SMUBP-2_HCS1_1B"/>
</dbReference>
<dbReference type="EC" id="3.6.4.12" evidence="4"/>
<dbReference type="GeneID" id="25262294"/>
<dbReference type="Pfam" id="PF13087">
    <property type="entry name" value="AAA_12"/>
    <property type="match status" value="1"/>
</dbReference>
<dbReference type="Proteomes" id="UP000027361">
    <property type="component" value="Unassembled WGS sequence"/>
</dbReference>
<dbReference type="AlphaFoldDB" id="A0A066WER0"/>
<evidence type="ECO:0000256" key="7">
    <source>
        <dbReference type="ARBA" id="ARBA00022801"/>
    </source>
</evidence>
<feature type="region of interest" description="Disordered" evidence="11">
    <location>
        <begin position="1"/>
        <end position="32"/>
    </location>
</feature>
<dbReference type="FunCoup" id="A0A066WER0">
    <property type="interactions" value="195"/>
</dbReference>
<keyword evidence="16" id="KW-1185">Reference proteome</keyword>
<keyword evidence="10" id="KW-0539">Nucleus</keyword>
<feature type="region of interest" description="Disordered" evidence="11">
    <location>
        <begin position="163"/>
        <end position="205"/>
    </location>
</feature>
<feature type="compositionally biased region" description="Acidic residues" evidence="11">
    <location>
        <begin position="596"/>
        <end position="612"/>
    </location>
</feature>
<organism evidence="15 16">
    <name type="scientific">Tilletiaria anomala (strain ATCC 24038 / CBS 436.72 / UBC 951)</name>
    <dbReference type="NCBI Taxonomy" id="1037660"/>
    <lineage>
        <taxon>Eukaryota</taxon>
        <taxon>Fungi</taxon>
        <taxon>Dikarya</taxon>
        <taxon>Basidiomycota</taxon>
        <taxon>Ustilaginomycotina</taxon>
        <taxon>Exobasidiomycetes</taxon>
        <taxon>Georgefischeriales</taxon>
        <taxon>Tilletiariaceae</taxon>
        <taxon>Tilletiaria</taxon>
    </lineage>
</organism>
<dbReference type="GO" id="GO:0005524">
    <property type="term" value="F:ATP binding"/>
    <property type="evidence" value="ECO:0007669"/>
    <property type="project" value="UniProtKB-KW"/>
</dbReference>
<feature type="compositionally biased region" description="Polar residues" evidence="11">
    <location>
        <begin position="171"/>
        <end position="183"/>
    </location>
</feature>
<evidence type="ECO:0000256" key="1">
    <source>
        <dbReference type="ARBA" id="ARBA00004123"/>
    </source>
</evidence>
<dbReference type="InterPro" id="IPR041679">
    <property type="entry name" value="DNA2/NAM7-like_C"/>
</dbReference>
<feature type="region of interest" description="Disordered" evidence="11">
    <location>
        <begin position="570"/>
        <end position="647"/>
    </location>
</feature>
<dbReference type="GO" id="GO:0005737">
    <property type="term" value="C:cytoplasm"/>
    <property type="evidence" value="ECO:0007669"/>
    <property type="project" value="UniProtKB-SubCell"/>
</dbReference>
<feature type="domain" description="DNA2/NAM7 helicase-like C-terminal" evidence="13">
    <location>
        <begin position="650"/>
        <end position="864"/>
    </location>
</feature>
<evidence type="ECO:0000256" key="5">
    <source>
        <dbReference type="ARBA" id="ARBA00022490"/>
    </source>
</evidence>
<proteinExistence type="inferred from homology"/>
<dbReference type="Pfam" id="PF21138">
    <property type="entry name" value="SMUBP-2_HCS1_1B"/>
    <property type="match status" value="1"/>
</dbReference>
<dbReference type="InParanoid" id="A0A066WER0"/>
<accession>A0A066WER0</accession>
<keyword evidence="7 15" id="KW-0378">Hydrolase</keyword>
<dbReference type="PANTHER" id="PTHR43788:SF8">
    <property type="entry name" value="DNA-BINDING PROTEIN SMUBP-2"/>
    <property type="match status" value="1"/>
</dbReference>
<dbReference type="PANTHER" id="PTHR43788">
    <property type="entry name" value="DNA2/NAM7 HELICASE FAMILY MEMBER"/>
    <property type="match status" value="1"/>
</dbReference>
<dbReference type="OMA" id="SGCEFYE"/>
<dbReference type="InterPro" id="IPR041677">
    <property type="entry name" value="DNA2/NAM7_AAA_11"/>
</dbReference>
<keyword evidence="8" id="KW-0347">Helicase</keyword>
<evidence type="ECO:0000256" key="4">
    <source>
        <dbReference type="ARBA" id="ARBA00012551"/>
    </source>
</evidence>
<feature type="compositionally biased region" description="Polar residues" evidence="11">
    <location>
        <begin position="623"/>
        <end position="636"/>
    </location>
</feature>
<dbReference type="CDD" id="cd18808">
    <property type="entry name" value="SF1_C_Upf1"/>
    <property type="match status" value="1"/>
</dbReference>
<dbReference type="GO" id="GO:0016787">
    <property type="term" value="F:hydrolase activity"/>
    <property type="evidence" value="ECO:0007669"/>
    <property type="project" value="UniProtKB-KW"/>
</dbReference>
<feature type="compositionally biased region" description="Basic residues" evidence="11">
    <location>
        <begin position="637"/>
        <end position="646"/>
    </location>
</feature>
<comment type="similarity">
    <text evidence="3">Belongs to the DNA2/NAM7 helicase family.</text>
</comment>
<dbReference type="STRING" id="1037660.A0A066WER0"/>
<protein>
    <recommendedName>
        <fullName evidence="4">DNA helicase</fullName>
        <ecNumber evidence="4">3.6.4.12</ecNumber>
    </recommendedName>
</protein>
<evidence type="ECO:0000256" key="9">
    <source>
        <dbReference type="ARBA" id="ARBA00022840"/>
    </source>
</evidence>
<feature type="domain" description="Helicase SMUBP-2/HCS1 1B" evidence="14">
    <location>
        <begin position="43"/>
        <end position="158"/>
    </location>
</feature>
<dbReference type="RefSeq" id="XP_013245275.1">
    <property type="nucleotide sequence ID" value="XM_013389821.1"/>
</dbReference>
<evidence type="ECO:0000256" key="8">
    <source>
        <dbReference type="ARBA" id="ARBA00022806"/>
    </source>
</evidence>
<dbReference type="EMBL" id="JMSN01000010">
    <property type="protein sequence ID" value="KDN52417.1"/>
    <property type="molecule type" value="Genomic_DNA"/>
</dbReference>
<evidence type="ECO:0000256" key="6">
    <source>
        <dbReference type="ARBA" id="ARBA00022741"/>
    </source>
</evidence>
<keyword evidence="6" id="KW-0547">Nucleotide-binding</keyword>
<dbReference type="GO" id="GO:0043139">
    <property type="term" value="F:5'-3' DNA helicase activity"/>
    <property type="evidence" value="ECO:0007669"/>
    <property type="project" value="TreeGrafter"/>
</dbReference>
<dbReference type="HOGENOM" id="CLU_001666_8_2_1"/>
<evidence type="ECO:0000259" key="14">
    <source>
        <dbReference type="Pfam" id="PF21138"/>
    </source>
</evidence>
<evidence type="ECO:0000259" key="13">
    <source>
        <dbReference type="Pfam" id="PF13087"/>
    </source>
</evidence>
<keyword evidence="9" id="KW-0067">ATP-binding</keyword>
<dbReference type="GO" id="GO:0003723">
    <property type="term" value="F:RNA binding"/>
    <property type="evidence" value="ECO:0007669"/>
    <property type="project" value="InterPro"/>
</dbReference>
<reference evidence="15 16" key="1">
    <citation type="submission" date="2014-05" db="EMBL/GenBank/DDBJ databases">
        <title>Draft genome sequence of a rare smut relative, Tilletiaria anomala UBC 951.</title>
        <authorList>
            <consortium name="DOE Joint Genome Institute"/>
            <person name="Toome M."/>
            <person name="Kuo A."/>
            <person name="Henrissat B."/>
            <person name="Lipzen A."/>
            <person name="Tritt A."/>
            <person name="Yoshinaga Y."/>
            <person name="Zane M."/>
            <person name="Barry K."/>
            <person name="Grigoriev I.V."/>
            <person name="Spatafora J.W."/>
            <person name="Aimea M.C."/>
        </authorList>
    </citation>
    <scope>NUCLEOTIDE SEQUENCE [LARGE SCALE GENOMIC DNA]</scope>
    <source>
        <strain evidence="15 16">UBC 951</strain>
    </source>
</reference>
<gene>
    <name evidence="15" type="ORF">K437DRAFT_220665</name>
</gene>
<evidence type="ECO:0000256" key="11">
    <source>
        <dbReference type="SAM" id="MobiDB-lite"/>
    </source>
</evidence>
<evidence type="ECO:0000256" key="10">
    <source>
        <dbReference type="ARBA" id="ARBA00023242"/>
    </source>
</evidence>
<name>A0A066WER0_TILAU</name>
<comment type="subcellular location">
    <subcellularLocation>
        <location evidence="2">Cytoplasm</location>
    </subcellularLocation>
    <subcellularLocation>
        <location evidence="1">Nucleus</location>
    </subcellularLocation>
</comment>
<evidence type="ECO:0000256" key="2">
    <source>
        <dbReference type="ARBA" id="ARBA00004496"/>
    </source>
</evidence>
<dbReference type="Gene3D" id="2.40.30.270">
    <property type="match status" value="1"/>
</dbReference>
<dbReference type="GO" id="GO:0005634">
    <property type="term" value="C:nucleus"/>
    <property type="evidence" value="ECO:0007669"/>
    <property type="project" value="UniProtKB-SubCell"/>
</dbReference>
<feature type="domain" description="DNA2/NAM7 helicase helicase" evidence="12">
    <location>
        <begin position="306"/>
        <end position="561"/>
    </location>
</feature>
<dbReference type="InterPro" id="IPR027417">
    <property type="entry name" value="P-loop_NTPase"/>
</dbReference>
<dbReference type="OrthoDB" id="6730379at2759"/>
<evidence type="ECO:0000313" key="15">
    <source>
        <dbReference type="EMBL" id="KDN52417.1"/>
    </source>
</evidence>
<keyword evidence="5" id="KW-0963">Cytoplasm</keyword>
<feature type="compositionally biased region" description="Basic and acidic residues" evidence="11">
    <location>
        <begin position="572"/>
        <end position="583"/>
    </location>
</feature>
<feature type="compositionally biased region" description="Polar residues" evidence="11">
    <location>
        <begin position="192"/>
        <end position="202"/>
    </location>
</feature>
<dbReference type="Gene3D" id="3.40.50.300">
    <property type="entry name" value="P-loop containing nucleotide triphosphate hydrolases"/>
    <property type="match status" value="2"/>
</dbReference>
<dbReference type="SUPFAM" id="SSF52540">
    <property type="entry name" value="P-loop containing nucleoside triphosphate hydrolases"/>
    <property type="match status" value="2"/>
</dbReference>
<dbReference type="InterPro" id="IPR047187">
    <property type="entry name" value="SF1_C_Upf1"/>
</dbReference>
<evidence type="ECO:0000259" key="12">
    <source>
        <dbReference type="Pfam" id="PF13086"/>
    </source>
</evidence>
<feature type="compositionally biased region" description="Polar residues" evidence="11">
    <location>
        <begin position="17"/>
        <end position="31"/>
    </location>
</feature>